<dbReference type="Proteomes" id="UP000064243">
    <property type="component" value="Unassembled WGS sequence"/>
</dbReference>
<dbReference type="AlphaFoldDB" id="A0A119CVZ6"/>
<dbReference type="PATRIC" id="fig|36861.3.peg.1494"/>
<evidence type="ECO:0000313" key="1">
    <source>
        <dbReference type="EMBL" id="KVW95881.1"/>
    </source>
</evidence>
<accession>A0A119CVZ6</accession>
<gene>
    <name evidence="1" type="ORF">ABW22_09195</name>
</gene>
<reference evidence="1 2" key="1">
    <citation type="journal article" date="2015" name="Appl. Environ. Microbiol.">
        <title>Aerobic and Anaerobic Thiosulfate Oxidation by a Cold-Adapted, Subglacial Chemoautotroph.</title>
        <authorList>
            <person name="Harrold Z.R."/>
            <person name="Skidmore M.L."/>
            <person name="Hamilton T.L."/>
            <person name="Desch L."/>
            <person name="Amada K."/>
            <person name="van Gelder W."/>
            <person name="Glover K."/>
            <person name="Roden E.E."/>
            <person name="Boyd E.S."/>
        </authorList>
    </citation>
    <scope>NUCLEOTIDE SEQUENCE [LARGE SCALE GENOMIC DNA]</scope>
    <source>
        <strain evidence="1 2">RG</strain>
    </source>
</reference>
<keyword evidence="2" id="KW-1185">Reference proteome</keyword>
<evidence type="ECO:0000313" key="2">
    <source>
        <dbReference type="Proteomes" id="UP000064243"/>
    </source>
</evidence>
<name>A0A119CVZ6_THIDE</name>
<comment type="caution">
    <text evidence="1">The sequence shown here is derived from an EMBL/GenBank/DDBJ whole genome shotgun (WGS) entry which is preliminary data.</text>
</comment>
<dbReference type="InterPro" id="IPR001387">
    <property type="entry name" value="Cro/C1-type_HTH"/>
</dbReference>
<protein>
    <submittedName>
        <fullName evidence="1">Uncharacterized protein</fullName>
    </submittedName>
</protein>
<dbReference type="EMBL" id="LDUG01000022">
    <property type="protein sequence ID" value="KVW95881.1"/>
    <property type="molecule type" value="Genomic_DNA"/>
</dbReference>
<organism evidence="1 2">
    <name type="scientific">Thiobacillus denitrificans</name>
    <dbReference type="NCBI Taxonomy" id="36861"/>
    <lineage>
        <taxon>Bacteria</taxon>
        <taxon>Pseudomonadati</taxon>
        <taxon>Pseudomonadota</taxon>
        <taxon>Betaproteobacteria</taxon>
        <taxon>Nitrosomonadales</taxon>
        <taxon>Thiobacillaceae</taxon>
        <taxon>Thiobacillus</taxon>
    </lineage>
</organism>
<proteinExistence type="predicted"/>
<sequence length="207" mass="23017">MSEAINKELQMKVLEFNGKPVKGLGVEEQFHGMSEEDLKRPGAAFLVWLTRTASSRSQKMHQMASALGVTYGYLIQLKKGIRETPRISADVVQAAARYLGCPPIFVKMAAGQVTAQDFYVPKDKMENDVNTAIAYMAGDPNYLYMLPPDLDKLPQDVKAALVLLYQDATGKNLLSSKHDWPRIAGMIREMLEVELAPRIVSSRKASK</sequence>
<dbReference type="CDD" id="cd00093">
    <property type="entry name" value="HTH_XRE"/>
    <property type="match status" value="1"/>
</dbReference>